<comment type="caution">
    <text evidence="1">The sequence shown here is derived from an EMBL/GenBank/DDBJ whole genome shotgun (WGS) entry which is preliminary data.</text>
</comment>
<dbReference type="AlphaFoldDB" id="W7U3N8"/>
<gene>
    <name evidence="1" type="ORF">Naga_100192g7</name>
</gene>
<evidence type="ECO:0000313" key="2">
    <source>
        <dbReference type="Proteomes" id="UP000019335"/>
    </source>
</evidence>
<accession>W7U3N8</accession>
<name>W7U3N8_9STRA</name>
<keyword evidence="2" id="KW-1185">Reference proteome</keyword>
<proteinExistence type="predicted"/>
<sequence>MLPKPDLFRCTGSCTGSLLSIDGLLKLEKLFFTRHTARTTFALPTRKKVTKSLIENKLPLPRPGSRPLSSEEEKLTGITMLFSETRSLDPFGTCAYPHRPCRARLMTYRTPAFLSFIPSPRQAIQGVKSSRFLFKRGDKANPCSQEPQVLSDDCSFLTNHDGLMKRKNFLLFRREEP</sequence>
<dbReference type="EMBL" id="AZIL01000497">
    <property type="protein sequence ID" value="EWM27324.1"/>
    <property type="molecule type" value="Genomic_DNA"/>
</dbReference>
<reference evidence="1 2" key="1">
    <citation type="journal article" date="2014" name="Mol. Plant">
        <title>Chromosome Scale Genome Assembly and Transcriptome Profiling of Nannochloropsis gaditana in Nitrogen Depletion.</title>
        <authorList>
            <person name="Corteggiani Carpinelli E."/>
            <person name="Telatin A."/>
            <person name="Vitulo N."/>
            <person name="Forcato C."/>
            <person name="D'Angelo M."/>
            <person name="Schiavon R."/>
            <person name="Vezzi A."/>
            <person name="Giacometti G.M."/>
            <person name="Morosinotto T."/>
            <person name="Valle G."/>
        </authorList>
    </citation>
    <scope>NUCLEOTIDE SEQUENCE [LARGE SCALE GENOMIC DNA]</scope>
    <source>
        <strain evidence="1 2">B-31</strain>
    </source>
</reference>
<protein>
    <submittedName>
        <fullName evidence="1">Uncharacterized protein</fullName>
    </submittedName>
</protein>
<dbReference type="Proteomes" id="UP000019335">
    <property type="component" value="Chromosome 7"/>
</dbReference>
<evidence type="ECO:0000313" key="1">
    <source>
        <dbReference type="EMBL" id="EWM27324.1"/>
    </source>
</evidence>
<organism evidence="1 2">
    <name type="scientific">Nannochloropsis gaditana</name>
    <dbReference type="NCBI Taxonomy" id="72520"/>
    <lineage>
        <taxon>Eukaryota</taxon>
        <taxon>Sar</taxon>
        <taxon>Stramenopiles</taxon>
        <taxon>Ochrophyta</taxon>
        <taxon>Eustigmatophyceae</taxon>
        <taxon>Eustigmatales</taxon>
        <taxon>Monodopsidaceae</taxon>
        <taxon>Nannochloropsis</taxon>
    </lineage>
</organism>